<evidence type="ECO:0000256" key="1">
    <source>
        <dbReference type="SAM" id="MobiDB-lite"/>
    </source>
</evidence>
<accession>A6L8Y4</accession>
<dbReference type="AlphaFoldDB" id="A6L8Y4"/>
<proteinExistence type="predicted"/>
<gene>
    <name evidence="2" type="ordered locus">BDI_0370</name>
</gene>
<keyword evidence="3" id="KW-1185">Reference proteome</keyword>
<sequence length="108" mass="12378">MNEKRSYGQSVRPFFIPWRWRDSNSRPNEELICFLHVYLRLHCRGRARPKPPTHPLSSKVSPETRGLSQTISDIAAPPDRNASEPQHPGDVTSPQLLQGLSLNLLYFD</sequence>
<name>A6L8Y4_PARD8</name>
<organism evidence="2 3">
    <name type="scientific">Parabacteroides distasonis (strain ATCC 8503 / DSM 20701 / CIP 104284 / JCM 5825 / NCTC 11152)</name>
    <dbReference type="NCBI Taxonomy" id="435591"/>
    <lineage>
        <taxon>Bacteria</taxon>
        <taxon>Pseudomonadati</taxon>
        <taxon>Bacteroidota</taxon>
        <taxon>Bacteroidia</taxon>
        <taxon>Bacteroidales</taxon>
        <taxon>Tannerellaceae</taxon>
        <taxon>Parabacteroides</taxon>
    </lineage>
</organism>
<dbReference type="HOGENOM" id="CLU_2285838_0_0_10"/>
<dbReference type="KEGG" id="pdi:BDI_0370"/>
<dbReference type="EMBL" id="CP000140">
    <property type="protein sequence ID" value="ABR42148.1"/>
    <property type="molecule type" value="Genomic_DNA"/>
</dbReference>
<dbReference type="Proteomes" id="UP000000566">
    <property type="component" value="Chromosome"/>
</dbReference>
<feature type="region of interest" description="Disordered" evidence="1">
    <location>
        <begin position="48"/>
        <end position="95"/>
    </location>
</feature>
<protein>
    <submittedName>
        <fullName evidence="2">Uncharacterized protein</fullName>
    </submittedName>
</protein>
<evidence type="ECO:0000313" key="2">
    <source>
        <dbReference type="EMBL" id="ABR42148.1"/>
    </source>
</evidence>
<evidence type="ECO:0000313" key="3">
    <source>
        <dbReference type="Proteomes" id="UP000000566"/>
    </source>
</evidence>
<dbReference type="PaxDb" id="435591-BDI_0370"/>
<reference evidence="2 3" key="1">
    <citation type="journal article" date="2007" name="PLoS Biol.">
        <title>Evolution of symbiotic bacteria in the distal human intestine.</title>
        <authorList>
            <person name="Xu J."/>
            <person name="Mahowald M.A."/>
            <person name="Ley R.E."/>
            <person name="Lozupone C.A."/>
            <person name="Hamady M."/>
            <person name="Martens E.C."/>
            <person name="Henrissat B."/>
            <person name="Coutinho P.M."/>
            <person name="Minx P."/>
            <person name="Latreille P."/>
            <person name="Cordum H."/>
            <person name="Van Brunt A."/>
            <person name="Kim K."/>
            <person name="Fulton R.S."/>
            <person name="Fulton L.A."/>
            <person name="Clifton S.W."/>
            <person name="Wilson R.K."/>
            <person name="Knight R.D."/>
            <person name="Gordon J.I."/>
        </authorList>
    </citation>
    <scope>NUCLEOTIDE SEQUENCE [LARGE SCALE GENOMIC DNA]</scope>
    <source>
        <strain evidence="3">ATCC 8503 / DSM 20701 / CIP 104284 / JCM 5825 / NCTC 11152</strain>
    </source>
</reference>
<feature type="compositionally biased region" description="Polar residues" evidence="1">
    <location>
        <begin position="55"/>
        <end position="72"/>
    </location>
</feature>